<organism evidence="2 3">
    <name type="scientific">Hymenobacter duratus</name>
    <dbReference type="NCBI Taxonomy" id="2771356"/>
    <lineage>
        <taxon>Bacteria</taxon>
        <taxon>Pseudomonadati</taxon>
        <taxon>Bacteroidota</taxon>
        <taxon>Cytophagia</taxon>
        <taxon>Cytophagales</taxon>
        <taxon>Hymenobacteraceae</taxon>
        <taxon>Hymenobacter</taxon>
    </lineage>
</organism>
<proteinExistence type="predicted"/>
<dbReference type="InterPro" id="IPR041657">
    <property type="entry name" value="HTH_17"/>
</dbReference>
<accession>A0ABR8JHW6</accession>
<evidence type="ECO:0000313" key="3">
    <source>
        <dbReference type="Proteomes" id="UP000642468"/>
    </source>
</evidence>
<comment type="caution">
    <text evidence="2">The sequence shown here is derived from an EMBL/GenBank/DDBJ whole genome shotgun (WGS) entry which is preliminary data.</text>
</comment>
<dbReference type="EMBL" id="JACWZZ010000003">
    <property type="protein sequence ID" value="MBD2716452.1"/>
    <property type="molecule type" value="Genomic_DNA"/>
</dbReference>
<dbReference type="InterPro" id="IPR010093">
    <property type="entry name" value="SinI_DNA-bd"/>
</dbReference>
<name>A0ABR8JHW6_9BACT</name>
<dbReference type="Proteomes" id="UP000642468">
    <property type="component" value="Unassembled WGS sequence"/>
</dbReference>
<feature type="domain" description="Helix-turn-helix" evidence="1">
    <location>
        <begin position="91"/>
        <end position="139"/>
    </location>
</feature>
<keyword evidence="3" id="KW-1185">Reference proteome</keyword>
<dbReference type="NCBIfam" id="TIGR01764">
    <property type="entry name" value="excise"/>
    <property type="match status" value="1"/>
</dbReference>
<reference evidence="2 3" key="1">
    <citation type="submission" date="2020-09" db="EMBL/GenBank/DDBJ databases">
        <authorList>
            <person name="Kim M.K."/>
        </authorList>
    </citation>
    <scope>NUCLEOTIDE SEQUENCE [LARGE SCALE GENOMIC DNA]</scope>
    <source>
        <strain evidence="2 3">BT646</strain>
    </source>
</reference>
<evidence type="ECO:0000259" key="1">
    <source>
        <dbReference type="Pfam" id="PF12728"/>
    </source>
</evidence>
<gene>
    <name evidence="2" type="ORF">IC231_15515</name>
</gene>
<protein>
    <submittedName>
        <fullName evidence="2">Helix-turn-helix domain-containing protein</fullName>
    </submittedName>
</protein>
<dbReference type="Pfam" id="PF12728">
    <property type="entry name" value="HTH_17"/>
    <property type="match status" value="1"/>
</dbReference>
<evidence type="ECO:0000313" key="2">
    <source>
        <dbReference type="EMBL" id="MBD2716452.1"/>
    </source>
</evidence>
<sequence length="141" mass="16236">MLQNPSYQRIEETLYYLTKIQPQELAPLLAARYTRYSYTVARQQLQELANTLSILSVSVTGFIMDSEWQRREAEATEQLRLHTNPQTGQNLLSVAQVATRLSLTKQKVYKMIQTGQLPAIDVNAQRGRKTLLRIRESDLPQ</sequence>